<dbReference type="InterPro" id="IPR016291">
    <property type="entry name" value="Isochorismatase"/>
</dbReference>
<dbReference type="InterPro" id="IPR000868">
    <property type="entry name" value="Isochorismatase-like_dom"/>
</dbReference>
<reference evidence="3 4" key="1">
    <citation type="journal article" date="2012" name="J. Bacteriol.">
        <title>Complete genome sequence of Nocardia brasiliensis HUJEG-1.</title>
        <authorList>
            <person name="Vera-Cabrera L."/>
            <person name="Ortiz-Lopez R."/>
            <person name="Elizondo-Gonzalez R."/>
            <person name="Perez-Maya A.A."/>
            <person name="Ocampo-Candiani J."/>
        </authorList>
    </citation>
    <scope>NUCLEOTIDE SEQUENCE [LARGE SCALE GENOMIC DNA]</scope>
    <source>
        <strain evidence="4">ATCC 700358</strain>
    </source>
</reference>
<dbReference type="GO" id="GO:0008908">
    <property type="term" value="F:isochorismatase activity"/>
    <property type="evidence" value="ECO:0007669"/>
    <property type="project" value="InterPro"/>
</dbReference>
<accession>K0EPX7</accession>
<dbReference type="PRINTS" id="PR01398">
    <property type="entry name" value="ISCHRISMTASE"/>
</dbReference>
<dbReference type="Proteomes" id="UP000006304">
    <property type="component" value="Chromosome"/>
</dbReference>
<dbReference type="STRING" id="1133849.O3I_007970"/>
<evidence type="ECO:0000256" key="1">
    <source>
        <dbReference type="ARBA" id="ARBA00022801"/>
    </source>
</evidence>
<evidence type="ECO:0000313" key="4">
    <source>
        <dbReference type="Proteomes" id="UP000006304"/>
    </source>
</evidence>
<keyword evidence="1" id="KW-0378">Hydrolase</keyword>
<feature type="domain" description="Isochorismatase-like" evidence="2">
    <location>
        <begin position="30"/>
        <end position="203"/>
    </location>
</feature>
<proteinExistence type="predicted"/>
<dbReference type="KEGG" id="nbr:O3I_007970"/>
<dbReference type="AlphaFoldDB" id="K0EPX7"/>
<organism evidence="3 4">
    <name type="scientific">Nocardia brasiliensis (strain ATCC 700358 / HUJEG-1)</name>
    <dbReference type="NCBI Taxonomy" id="1133849"/>
    <lineage>
        <taxon>Bacteria</taxon>
        <taxon>Bacillati</taxon>
        <taxon>Actinomycetota</taxon>
        <taxon>Actinomycetes</taxon>
        <taxon>Mycobacteriales</taxon>
        <taxon>Nocardiaceae</taxon>
        <taxon>Nocardia</taxon>
    </lineage>
</organism>
<dbReference type="InterPro" id="IPR050272">
    <property type="entry name" value="Isochorismatase-like_hydrls"/>
</dbReference>
<dbReference type="PIRSF" id="PIRSF001111">
    <property type="entry name" value="Isochorismatase"/>
    <property type="match status" value="1"/>
</dbReference>
<dbReference type="eggNOG" id="COG1535">
    <property type="taxonomic scope" value="Bacteria"/>
</dbReference>
<dbReference type="EMBL" id="CP003876">
    <property type="protein sequence ID" value="AFT99556.1"/>
    <property type="molecule type" value="Genomic_DNA"/>
</dbReference>
<dbReference type="HOGENOM" id="CLU_068979_2_1_11"/>
<dbReference type="PANTHER" id="PTHR43540:SF3">
    <property type="entry name" value="ENTEROBACTIN SYNTHASE COMPONENT B"/>
    <property type="match status" value="1"/>
</dbReference>
<dbReference type="RefSeq" id="WP_014982412.1">
    <property type="nucleotide sequence ID" value="NC_018681.1"/>
</dbReference>
<dbReference type="Gene3D" id="3.40.50.850">
    <property type="entry name" value="Isochorismatase-like"/>
    <property type="match status" value="1"/>
</dbReference>
<name>K0EPX7_NOCB7</name>
<dbReference type="Pfam" id="PF00857">
    <property type="entry name" value="Isochorismatase"/>
    <property type="match status" value="1"/>
</dbReference>
<keyword evidence="4" id="KW-1185">Reference proteome</keyword>
<evidence type="ECO:0000313" key="3">
    <source>
        <dbReference type="EMBL" id="AFT99556.1"/>
    </source>
</evidence>
<dbReference type="InterPro" id="IPR036380">
    <property type="entry name" value="Isochorismatase-like_sf"/>
</dbReference>
<gene>
    <name evidence="3" type="ORF">O3I_007970</name>
</gene>
<sequence length="228" mass="25045">MPLPESISYALPEALPPNIVDWTVNPRRAVVLIHDMQRYFIRPFDGSAEPISAVVRNIARIKRAAVRSGCPVIYTAQPGDQEPATRALLADFWGPGLSGAAEDTSVITELAPDRRDVTLTKWRYSAFSRTDLLRRLSADGRDQLIITGVYAHIGCLATALDAFMHDVQAFLVTDAVADFSRAHHEQALDYVASRCGAVVRTDDTVEHLRLAGAEPAPSIDLLEQQWVG</sequence>
<dbReference type="SUPFAM" id="SSF52499">
    <property type="entry name" value="Isochorismatase-like hydrolases"/>
    <property type="match status" value="1"/>
</dbReference>
<protein>
    <submittedName>
        <fullName evidence="3">Isochorismatase</fullName>
    </submittedName>
</protein>
<evidence type="ECO:0000259" key="2">
    <source>
        <dbReference type="Pfam" id="PF00857"/>
    </source>
</evidence>
<dbReference type="PANTHER" id="PTHR43540">
    <property type="entry name" value="PEROXYUREIDOACRYLATE/UREIDOACRYLATE AMIDOHYDROLASE-RELATED"/>
    <property type="match status" value="1"/>
</dbReference>